<dbReference type="InterPro" id="IPR052622">
    <property type="entry name" value="Glycosyltransferase_G1"/>
</dbReference>
<evidence type="ECO:0000313" key="1">
    <source>
        <dbReference type="EMBL" id="MDR7072257.1"/>
    </source>
</evidence>
<name>A0ABU1TYF4_9BACL</name>
<proteinExistence type="predicted"/>
<dbReference type="Proteomes" id="UP001258181">
    <property type="component" value="Unassembled WGS sequence"/>
</dbReference>
<dbReference type="SUPFAM" id="SSF53756">
    <property type="entry name" value="UDP-Glycosyltransferase/glycogen phosphorylase"/>
    <property type="match status" value="1"/>
</dbReference>
<dbReference type="PANTHER" id="PTHR46660:SF2">
    <property type="entry name" value="GLYCOSYLTRANSFERASE 1 DOMAIN-CONTAINING PROTEIN 1"/>
    <property type="match status" value="1"/>
</dbReference>
<dbReference type="PANTHER" id="PTHR46660">
    <property type="match status" value="1"/>
</dbReference>
<organism evidence="1 2">
    <name type="scientific">Fictibacillus barbaricus</name>
    <dbReference type="NCBI Taxonomy" id="182136"/>
    <lineage>
        <taxon>Bacteria</taxon>
        <taxon>Bacillati</taxon>
        <taxon>Bacillota</taxon>
        <taxon>Bacilli</taxon>
        <taxon>Bacillales</taxon>
        <taxon>Fictibacillaceae</taxon>
        <taxon>Fictibacillus</taxon>
    </lineage>
</organism>
<dbReference type="CDD" id="cd03801">
    <property type="entry name" value="GT4_PimA-like"/>
    <property type="match status" value="1"/>
</dbReference>
<reference evidence="1 2" key="1">
    <citation type="submission" date="2023-07" db="EMBL/GenBank/DDBJ databases">
        <title>Sorghum-associated microbial communities from plants grown in Nebraska, USA.</title>
        <authorList>
            <person name="Schachtman D."/>
        </authorList>
    </citation>
    <scope>NUCLEOTIDE SEQUENCE [LARGE SCALE GENOMIC DNA]</scope>
    <source>
        <strain evidence="1 2">BE211</strain>
    </source>
</reference>
<accession>A0ABU1TYF4</accession>
<keyword evidence="2" id="KW-1185">Reference proteome</keyword>
<protein>
    <submittedName>
        <fullName evidence="1">Glycosyltransferase involved in cell wall biosynthesis</fullName>
    </submittedName>
</protein>
<dbReference type="Gene3D" id="3.40.50.2000">
    <property type="entry name" value="Glycogen Phosphorylase B"/>
    <property type="match status" value="2"/>
</dbReference>
<dbReference type="EMBL" id="JAVDWA010000002">
    <property type="protein sequence ID" value="MDR7072257.1"/>
    <property type="molecule type" value="Genomic_DNA"/>
</dbReference>
<dbReference type="RefSeq" id="WP_310257527.1">
    <property type="nucleotide sequence ID" value="NZ_JAVDWA010000002.1"/>
</dbReference>
<gene>
    <name evidence="1" type="ORF">J2X07_001234</name>
</gene>
<sequence length="336" mass="38838">MKKLNVLFFTPYYHQSRGNSATARRLEQGLNEKGVNVTVFAYEEDSITRELIAQMEQADLFHVLQFARFTNWCEKNDFKLDRPYVITSGGTDINHSLKEHKEKYLPILKEAKAITVFTDDAKTNLLKILKFHENFVQVIPQTPYFPERGKGGKDGIHFPSGFPKILLPAGLRPVKDVLFAVASIQKLQMVYPDIIFLILGANLDDQVYKQVNSLTSKFEWFHYRSEIDLSLMRDVYQWADIVVNTSISEGQSTSLLEAMHEKKPVAARNIPGNTSIISHGYNGLLFDDQEGLYRSLKRLITDRQLYERICFHGYQTVKEKHTMKQEIESYLQIYTQ</sequence>
<comment type="caution">
    <text evidence="1">The sequence shown here is derived from an EMBL/GenBank/DDBJ whole genome shotgun (WGS) entry which is preliminary data.</text>
</comment>
<evidence type="ECO:0000313" key="2">
    <source>
        <dbReference type="Proteomes" id="UP001258181"/>
    </source>
</evidence>
<dbReference type="Pfam" id="PF13692">
    <property type="entry name" value="Glyco_trans_1_4"/>
    <property type="match status" value="1"/>
</dbReference>